<organism evidence="2 3">
    <name type="scientific">Sphingomonas abaci</name>
    <dbReference type="NCBI Taxonomy" id="237611"/>
    <lineage>
        <taxon>Bacteria</taxon>
        <taxon>Pseudomonadati</taxon>
        <taxon>Pseudomonadota</taxon>
        <taxon>Alphaproteobacteria</taxon>
        <taxon>Sphingomonadales</taxon>
        <taxon>Sphingomonadaceae</taxon>
        <taxon>Sphingomonas</taxon>
    </lineage>
</organism>
<reference evidence="2 3" key="1">
    <citation type="submission" date="2020-08" db="EMBL/GenBank/DDBJ databases">
        <title>Genomic Encyclopedia of Type Strains, Phase IV (KMG-IV): sequencing the most valuable type-strain genomes for metagenomic binning, comparative biology and taxonomic classification.</title>
        <authorList>
            <person name="Goeker M."/>
        </authorList>
    </citation>
    <scope>NUCLEOTIDE SEQUENCE [LARGE SCALE GENOMIC DNA]</scope>
    <source>
        <strain evidence="2 3">DSM 15867</strain>
    </source>
</reference>
<comment type="caution">
    <text evidence="2">The sequence shown here is derived from an EMBL/GenBank/DDBJ whole genome shotgun (WGS) entry which is preliminary data.</text>
</comment>
<evidence type="ECO:0000313" key="2">
    <source>
        <dbReference type="EMBL" id="MBB4616925.1"/>
    </source>
</evidence>
<gene>
    <name evidence="2" type="ORF">GGQ96_001045</name>
</gene>
<accession>A0A7W7EZ16</accession>
<dbReference type="AlphaFoldDB" id="A0A7W7EZ16"/>
<dbReference type="RefSeq" id="WP_184112334.1">
    <property type="nucleotide sequence ID" value="NZ_JACHNY010000002.1"/>
</dbReference>
<evidence type="ECO:0000256" key="1">
    <source>
        <dbReference type="SAM" id="MobiDB-lite"/>
    </source>
</evidence>
<sequence>MPNASYRPPSTKAIPPVPPEFVSVVEKGGWEMMERVYGGRTDLHLKWIAMSGAKVRMPKRSRRRVTGGMRANRSDNGGLS</sequence>
<feature type="compositionally biased region" description="Basic residues" evidence="1">
    <location>
        <begin position="56"/>
        <end position="65"/>
    </location>
</feature>
<evidence type="ECO:0000313" key="3">
    <source>
        <dbReference type="Proteomes" id="UP000574769"/>
    </source>
</evidence>
<dbReference type="EMBL" id="JACHNY010000002">
    <property type="protein sequence ID" value="MBB4616925.1"/>
    <property type="molecule type" value="Genomic_DNA"/>
</dbReference>
<name>A0A7W7EZ16_9SPHN</name>
<dbReference type="Proteomes" id="UP000574769">
    <property type="component" value="Unassembled WGS sequence"/>
</dbReference>
<protein>
    <submittedName>
        <fullName evidence="2">Uncharacterized protein</fullName>
    </submittedName>
</protein>
<keyword evidence="3" id="KW-1185">Reference proteome</keyword>
<proteinExistence type="predicted"/>
<feature type="region of interest" description="Disordered" evidence="1">
    <location>
        <begin position="56"/>
        <end position="80"/>
    </location>
</feature>